<dbReference type="Proteomes" id="UP001187531">
    <property type="component" value="Unassembled WGS sequence"/>
</dbReference>
<comment type="caution">
    <text evidence="2">The sequence shown here is derived from an EMBL/GenBank/DDBJ whole genome shotgun (WGS) entry which is preliminary data.</text>
</comment>
<reference evidence="2" key="1">
    <citation type="submission" date="2023-07" db="EMBL/GenBank/DDBJ databases">
        <title>Chromosome-level genome assembly of Artemia franciscana.</title>
        <authorList>
            <person name="Jo E."/>
        </authorList>
    </citation>
    <scope>NUCLEOTIDE SEQUENCE</scope>
    <source>
        <tissue evidence="2">Whole body</tissue>
    </source>
</reference>
<name>A0AA88LBU7_ARTSF</name>
<dbReference type="AlphaFoldDB" id="A0AA88LBU7"/>
<evidence type="ECO:0000313" key="2">
    <source>
        <dbReference type="EMBL" id="KAK2720449.1"/>
    </source>
</evidence>
<keyword evidence="3" id="KW-1185">Reference proteome</keyword>
<dbReference type="EMBL" id="JAVRJZ010000007">
    <property type="protein sequence ID" value="KAK2720449.1"/>
    <property type="molecule type" value="Genomic_DNA"/>
</dbReference>
<sequence length="392" mass="44452">MKLLEKHVSVLKNESERILEILSLERQPKDLSDKRENRCDRPCAAFLTQYHDKRSYSDTVEGHEKSWMTLEPLNKDKKPHFKAETLNRDTSNLISTDSKKFSAKSISNVRNRKIILEMSTKPDRDCAMSTFSENEDLTKLKQKKNNKKTLSEDDLLQISKFVSNDECWSSVLDSNPSIYRLVSDGETLKVISSKRYTDSDFGNLIIEVSTGVRGEIIAQGGIKCSFLLFHCANYVHLKWCSKCCLYGHMKSQCRCSEKCSQCTEDHPYGNCTKPFSSKLSSHACVKANIRYQPHAAYGHVKSTTCQGYYGKAEIKPYADNVCVKITAKRHEQPSSIIVGLPIDVIIKRQGDPDLLNSESDNFNIEREGPNREIEDLSGINDEVELDESGKKG</sequence>
<organism evidence="2 3">
    <name type="scientific">Artemia franciscana</name>
    <name type="common">Brine shrimp</name>
    <name type="synonym">Artemia sanfranciscana</name>
    <dbReference type="NCBI Taxonomy" id="6661"/>
    <lineage>
        <taxon>Eukaryota</taxon>
        <taxon>Metazoa</taxon>
        <taxon>Ecdysozoa</taxon>
        <taxon>Arthropoda</taxon>
        <taxon>Crustacea</taxon>
        <taxon>Branchiopoda</taxon>
        <taxon>Anostraca</taxon>
        <taxon>Artemiidae</taxon>
        <taxon>Artemia</taxon>
    </lineage>
</organism>
<gene>
    <name evidence="2" type="ORF">QYM36_004362</name>
</gene>
<evidence type="ECO:0000313" key="3">
    <source>
        <dbReference type="Proteomes" id="UP001187531"/>
    </source>
</evidence>
<evidence type="ECO:0000256" key="1">
    <source>
        <dbReference type="SAM" id="MobiDB-lite"/>
    </source>
</evidence>
<proteinExistence type="predicted"/>
<protein>
    <submittedName>
        <fullName evidence="2">Uncharacterized protein</fullName>
    </submittedName>
</protein>
<feature type="compositionally biased region" description="Basic and acidic residues" evidence="1">
    <location>
        <begin position="363"/>
        <end position="374"/>
    </location>
</feature>
<feature type="region of interest" description="Disordered" evidence="1">
    <location>
        <begin position="355"/>
        <end position="392"/>
    </location>
</feature>
<accession>A0AA88LBU7</accession>